<keyword evidence="8" id="KW-1185">Reference proteome</keyword>
<dbReference type="AlphaFoldDB" id="A0A840V086"/>
<evidence type="ECO:0000256" key="1">
    <source>
        <dbReference type="ARBA" id="ARBA00004613"/>
    </source>
</evidence>
<evidence type="ECO:0000256" key="4">
    <source>
        <dbReference type="ARBA" id="ARBA00022837"/>
    </source>
</evidence>
<keyword evidence="3 6" id="KW-0732">Signal</keyword>
<feature type="signal peptide" evidence="6">
    <location>
        <begin position="1"/>
        <end position="16"/>
    </location>
</feature>
<evidence type="ECO:0000256" key="2">
    <source>
        <dbReference type="ARBA" id="ARBA00022525"/>
    </source>
</evidence>
<dbReference type="EMBL" id="JACHFD010000008">
    <property type="protein sequence ID" value="MBB5351777.1"/>
    <property type="molecule type" value="Genomic_DNA"/>
</dbReference>
<feature type="chain" id="PRO_5033042257" evidence="6">
    <location>
        <begin position="17"/>
        <end position="228"/>
    </location>
</feature>
<name>A0A840V086_9BACT</name>
<proteinExistence type="predicted"/>
<evidence type="ECO:0000313" key="7">
    <source>
        <dbReference type="EMBL" id="MBB5351777.1"/>
    </source>
</evidence>
<protein>
    <submittedName>
        <fullName evidence="7">Uncharacterized protein</fullName>
    </submittedName>
</protein>
<evidence type="ECO:0000313" key="8">
    <source>
        <dbReference type="Proteomes" id="UP000557717"/>
    </source>
</evidence>
<dbReference type="Proteomes" id="UP000557717">
    <property type="component" value="Unassembled WGS sequence"/>
</dbReference>
<feature type="compositionally biased region" description="Acidic residues" evidence="5">
    <location>
        <begin position="122"/>
        <end position="132"/>
    </location>
</feature>
<dbReference type="RefSeq" id="WP_184018236.1">
    <property type="nucleotide sequence ID" value="NZ_JACHFD010000008.1"/>
</dbReference>
<evidence type="ECO:0000256" key="3">
    <source>
        <dbReference type="ARBA" id="ARBA00022729"/>
    </source>
</evidence>
<comment type="caution">
    <text evidence="7">The sequence shown here is derived from an EMBL/GenBank/DDBJ whole genome shotgun (WGS) entry which is preliminary data.</text>
</comment>
<evidence type="ECO:0000256" key="6">
    <source>
        <dbReference type="SAM" id="SignalP"/>
    </source>
</evidence>
<feature type="region of interest" description="Disordered" evidence="5">
    <location>
        <begin position="81"/>
        <end position="152"/>
    </location>
</feature>
<gene>
    <name evidence="7" type="ORF">HNR46_002016</name>
</gene>
<comment type="subcellular location">
    <subcellularLocation>
        <location evidence="1">Secreted</location>
    </subcellularLocation>
</comment>
<reference evidence="7 8" key="1">
    <citation type="submission" date="2020-08" db="EMBL/GenBank/DDBJ databases">
        <title>Genomic Encyclopedia of Type Strains, Phase IV (KMG-IV): sequencing the most valuable type-strain genomes for metagenomic binning, comparative biology and taxonomic classification.</title>
        <authorList>
            <person name="Goeker M."/>
        </authorList>
    </citation>
    <scope>NUCLEOTIDE SEQUENCE [LARGE SCALE GENOMIC DNA]</scope>
    <source>
        <strain evidence="7 8">YC6886</strain>
    </source>
</reference>
<dbReference type="Pfam" id="PF18884">
    <property type="entry name" value="TSP3_bac"/>
    <property type="match status" value="1"/>
</dbReference>
<accession>A0A840V086</accession>
<evidence type="ECO:0000256" key="5">
    <source>
        <dbReference type="SAM" id="MobiDB-lite"/>
    </source>
</evidence>
<keyword evidence="4" id="KW-0106">Calcium</keyword>
<sequence length="228" mass="24238">MKIPAFLCLLPLPLLAGQYSLQLSPNSSHVFLELEVPAGSRVTHISHGGSYDESRGKIKWGPLLPAPANVQFALAEEPEGIDLSTSGQPPSLIITASGPTQADEDGDGLPDTFESQFGFDPDTPDGSEDTDGDGLSNRAEFLLGTNPRDPRDHLTTHSLEPGNQQWTVSPALPPGAILETSTTLSASGWVAVDSNLESEGNTTTISLPAMNAPSPRRFFRLRLAPDLD</sequence>
<keyword evidence="2" id="KW-0964">Secreted</keyword>
<organism evidence="7 8">
    <name type="scientific">Haloferula luteola</name>
    <dbReference type="NCBI Taxonomy" id="595692"/>
    <lineage>
        <taxon>Bacteria</taxon>
        <taxon>Pseudomonadati</taxon>
        <taxon>Verrucomicrobiota</taxon>
        <taxon>Verrucomicrobiia</taxon>
        <taxon>Verrucomicrobiales</taxon>
        <taxon>Verrucomicrobiaceae</taxon>
        <taxon>Haloferula</taxon>
    </lineage>
</organism>
<dbReference type="InterPro" id="IPR059100">
    <property type="entry name" value="TSP3_bac"/>
</dbReference>